<sequence length="102" mass="11309">MILRGACGVNAVWPLAPLCISEKYGKAVPCRQQMKRGFTAKRQRIRYGCEGVWFAFALLRRRRAMPAAGESGALATAATKQQARHKGKAVCQLAYEAMQPKR</sequence>
<gene>
    <name evidence="1" type="ORF">NPIL_605341</name>
</gene>
<dbReference type="Proteomes" id="UP000887013">
    <property type="component" value="Unassembled WGS sequence"/>
</dbReference>
<dbReference type="EMBL" id="BMAW01021211">
    <property type="protein sequence ID" value="GFT71903.1"/>
    <property type="molecule type" value="Genomic_DNA"/>
</dbReference>
<reference evidence="1" key="1">
    <citation type="submission" date="2020-08" db="EMBL/GenBank/DDBJ databases">
        <title>Multicomponent nature underlies the extraordinary mechanical properties of spider dragline silk.</title>
        <authorList>
            <person name="Kono N."/>
            <person name="Nakamura H."/>
            <person name="Mori M."/>
            <person name="Yoshida Y."/>
            <person name="Ohtoshi R."/>
            <person name="Malay A.D."/>
            <person name="Moran D.A.P."/>
            <person name="Tomita M."/>
            <person name="Numata K."/>
            <person name="Arakawa K."/>
        </authorList>
    </citation>
    <scope>NUCLEOTIDE SEQUENCE</scope>
</reference>
<comment type="caution">
    <text evidence="1">The sequence shown here is derived from an EMBL/GenBank/DDBJ whole genome shotgun (WGS) entry which is preliminary data.</text>
</comment>
<evidence type="ECO:0000313" key="1">
    <source>
        <dbReference type="EMBL" id="GFT71903.1"/>
    </source>
</evidence>
<protein>
    <submittedName>
        <fullName evidence="1">Uncharacterized protein</fullName>
    </submittedName>
</protein>
<dbReference type="AlphaFoldDB" id="A0A8X6PHT1"/>
<organism evidence="1 2">
    <name type="scientific">Nephila pilipes</name>
    <name type="common">Giant wood spider</name>
    <name type="synonym">Nephila maculata</name>
    <dbReference type="NCBI Taxonomy" id="299642"/>
    <lineage>
        <taxon>Eukaryota</taxon>
        <taxon>Metazoa</taxon>
        <taxon>Ecdysozoa</taxon>
        <taxon>Arthropoda</taxon>
        <taxon>Chelicerata</taxon>
        <taxon>Arachnida</taxon>
        <taxon>Araneae</taxon>
        <taxon>Araneomorphae</taxon>
        <taxon>Entelegynae</taxon>
        <taxon>Araneoidea</taxon>
        <taxon>Nephilidae</taxon>
        <taxon>Nephila</taxon>
    </lineage>
</organism>
<keyword evidence="2" id="KW-1185">Reference proteome</keyword>
<proteinExistence type="predicted"/>
<name>A0A8X6PHT1_NEPPI</name>
<evidence type="ECO:0000313" key="2">
    <source>
        <dbReference type="Proteomes" id="UP000887013"/>
    </source>
</evidence>
<accession>A0A8X6PHT1</accession>